<dbReference type="EMBL" id="VSWD01000007">
    <property type="protein sequence ID" value="KAK3097683.1"/>
    <property type="molecule type" value="Genomic_DNA"/>
</dbReference>
<keyword evidence="8" id="KW-1185">Reference proteome</keyword>
<evidence type="ECO:0008006" key="9">
    <source>
        <dbReference type="Google" id="ProtNLM"/>
    </source>
</evidence>
<feature type="transmembrane region" description="Helical" evidence="6">
    <location>
        <begin position="54"/>
        <end position="76"/>
    </location>
</feature>
<evidence type="ECO:0000313" key="7">
    <source>
        <dbReference type="EMBL" id="KAK3097683.1"/>
    </source>
</evidence>
<gene>
    <name evidence="7" type="ORF">FSP39_012085</name>
</gene>
<feature type="transmembrane region" description="Helical" evidence="6">
    <location>
        <begin position="25"/>
        <end position="48"/>
    </location>
</feature>
<evidence type="ECO:0000256" key="4">
    <source>
        <dbReference type="ARBA" id="ARBA00022989"/>
    </source>
</evidence>
<protein>
    <recommendedName>
        <fullName evidence="9">Transmembrane protein 50A</fullName>
    </recommendedName>
</protein>
<evidence type="ECO:0000256" key="1">
    <source>
        <dbReference type="ARBA" id="ARBA00004141"/>
    </source>
</evidence>
<comment type="caution">
    <text evidence="7">The sequence shown here is derived from an EMBL/GenBank/DDBJ whole genome shotgun (WGS) entry which is preliminary data.</text>
</comment>
<comment type="similarity">
    <text evidence="2">Belongs to the UPF0220 family.</text>
</comment>
<name>A0AA88YE81_PINIB</name>
<evidence type="ECO:0000256" key="6">
    <source>
        <dbReference type="SAM" id="Phobius"/>
    </source>
</evidence>
<feature type="transmembrane region" description="Helical" evidence="6">
    <location>
        <begin position="97"/>
        <end position="123"/>
    </location>
</feature>
<evidence type="ECO:0000313" key="8">
    <source>
        <dbReference type="Proteomes" id="UP001186944"/>
    </source>
</evidence>
<dbReference type="GO" id="GO:0016020">
    <property type="term" value="C:membrane"/>
    <property type="evidence" value="ECO:0007669"/>
    <property type="project" value="UniProtKB-SubCell"/>
</dbReference>
<dbReference type="PANTHER" id="PTHR13180">
    <property type="entry name" value="SMALL MEMBRANE PROTEIN-RELATED"/>
    <property type="match status" value="1"/>
</dbReference>
<reference evidence="7" key="1">
    <citation type="submission" date="2019-08" db="EMBL/GenBank/DDBJ databases">
        <title>The improved chromosome-level genome for the pearl oyster Pinctada fucata martensii using PacBio sequencing and Hi-C.</title>
        <authorList>
            <person name="Zheng Z."/>
        </authorList>
    </citation>
    <scope>NUCLEOTIDE SEQUENCE</scope>
    <source>
        <strain evidence="7">ZZ-2019</strain>
        <tissue evidence="7">Adductor muscle</tissue>
    </source>
</reference>
<accession>A0AA88YE81</accession>
<keyword evidence="5 6" id="KW-0472">Membrane</keyword>
<evidence type="ECO:0000256" key="5">
    <source>
        <dbReference type="ARBA" id="ARBA00023136"/>
    </source>
</evidence>
<evidence type="ECO:0000256" key="2">
    <source>
        <dbReference type="ARBA" id="ARBA00005335"/>
    </source>
</evidence>
<dbReference type="Pfam" id="PF05255">
    <property type="entry name" value="UPF0220"/>
    <property type="match status" value="1"/>
</dbReference>
<organism evidence="7 8">
    <name type="scientific">Pinctada imbricata</name>
    <name type="common">Atlantic pearl-oyster</name>
    <name type="synonym">Pinctada martensii</name>
    <dbReference type="NCBI Taxonomy" id="66713"/>
    <lineage>
        <taxon>Eukaryota</taxon>
        <taxon>Metazoa</taxon>
        <taxon>Spiralia</taxon>
        <taxon>Lophotrochozoa</taxon>
        <taxon>Mollusca</taxon>
        <taxon>Bivalvia</taxon>
        <taxon>Autobranchia</taxon>
        <taxon>Pteriomorphia</taxon>
        <taxon>Pterioida</taxon>
        <taxon>Pterioidea</taxon>
        <taxon>Pteriidae</taxon>
        <taxon>Pinctada</taxon>
    </lineage>
</organism>
<dbReference type="Proteomes" id="UP001186944">
    <property type="component" value="Unassembled WGS sequence"/>
</dbReference>
<proteinExistence type="inferred from homology"/>
<dbReference type="InterPro" id="IPR007919">
    <property type="entry name" value="UPF0220"/>
</dbReference>
<sequence>MSGFLDNCQWPNCECLQLGERRNSVASIVSGVLFFSGWWIIIDAATIYPDQHDFLHAYHTCGVISTVAFFFINSVSNGQIRGDAYTTGCMGTTGARVWLFIGFLLGFGALIAASWILFGAYVVHKPDGVPDWPGIAVFLQNALIFISSLIFKFGRTEDLWG</sequence>
<evidence type="ECO:0000256" key="3">
    <source>
        <dbReference type="ARBA" id="ARBA00022692"/>
    </source>
</evidence>
<keyword evidence="3 6" id="KW-0812">Transmembrane</keyword>
<comment type="subcellular location">
    <subcellularLocation>
        <location evidence="1">Membrane</location>
        <topology evidence="1">Multi-pass membrane protein</topology>
    </subcellularLocation>
</comment>
<keyword evidence="4 6" id="KW-1133">Transmembrane helix</keyword>
<feature type="transmembrane region" description="Helical" evidence="6">
    <location>
        <begin position="135"/>
        <end position="154"/>
    </location>
</feature>
<dbReference type="AlphaFoldDB" id="A0AA88YE81"/>